<dbReference type="InterPro" id="IPR024079">
    <property type="entry name" value="MetalloPept_cat_dom_sf"/>
</dbReference>
<dbReference type="Gene3D" id="3.40.390.10">
    <property type="entry name" value="Collagenase (Catalytic Domain)"/>
    <property type="match status" value="2"/>
</dbReference>
<dbReference type="Pfam" id="PF05649">
    <property type="entry name" value="Peptidase_M13_N"/>
    <property type="match status" value="1"/>
</dbReference>
<dbReference type="InterPro" id="IPR008753">
    <property type="entry name" value="Peptidase_M13_N"/>
</dbReference>
<dbReference type="SUPFAM" id="SSF55486">
    <property type="entry name" value="Metalloproteases ('zincins'), catalytic domain"/>
    <property type="match status" value="1"/>
</dbReference>
<feature type="transmembrane region" description="Helical" evidence="3">
    <location>
        <begin position="173"/>
        <end position="198"/>
    </location>
</feature>
<feature type="domain" description="Peptidase M13 N-terminal" evidence="4">
    <location>
        <begin position="233"/>
        <end position="597"/>
    </location>
</feature>
<keyword evidence="3" id="KW-0812">Transmembrane</keyword>
<dbReference type="GO" id="GO:0004222">
    <property type="term" value="F:metalloendopeptidase activity"/>
    <property type="evidence" value="ECO:0007669"/>
    <property type="project" value="InterPro"/>
</dbReference>
<feature type="region of interest" description="Disordered" evidence="2">
    <location>
        <begin position="1"/>
        <end position="82"/>
    </location>
</feature>
<protein>
    <recommendedName>
        <fullName evidence="4">Peptidase M13 N-terminal domain-containing protein</fullName>
    </recommendedName>
</protein>
<proteinExistence type="inferred from homology"/>
<dbReference type="InterPro" id="IPR000718">
    <property type="entry name" value="Peptidase_M13"/>
</dbReference>
<keyword evidence="6" id="KW-1185">Reference proteome</keyword>
<evidence type="ECO:0000256" key="3">
    <source>
        <dbReference type="SAM" id="Phobius"/>
    </source>
</evidence>
<dbReference type="VEuPathDB" id="VectorBase:LOC119173825"/>
<sequence>MSVSLTSPRTPGQQVRDLKSTTLTQMQSSESTGVAEKADTVTGAKKGAREGSTAHAHCDGPSNDKSSHEPQLTPLHADKPRSLSFVEAKPKDEHPGTKMASLVDRVCEALLRPGAKKSPQTTGPHAANKASPSSPQTQPSYYVMMQDLASSHQRDPGGSPRRSLRELQFRPPLFNWTCVVLVALVVSVAVMFFLSSLWGRHASVRSRVGACVTDECYFVAKFLGKSLNFSVDPCLDFNSFVCSKWNPQSGFISTFEVEMNQKHMQRMANLLLTGKPHFSESTISTRFMQKCTDQTENPAYLKLLSALAKHIGIPWPYHENEADSVSVRHPLQVVFDLSVRWGVHTWFDVVLRAFESEARSGRAFYIKTGHNPTGSLNVLRTLKLNNARERYYEDFCRLYKVKCQSGTELQRLFEIEESVLSLLNDGVSRGRNNIARVRPKKLEALIRNVSVTEWTHLVIVYVREYENPLRFPFYFGNKMLLVALDKMFYMYKQADLMAHLAWWFVQMHTVLGSASGHVIFAGNLENAAKLMAVDCYDMISEKLGLLLAAESAISLFTAPERHHLNSLLMRLKELVIEMVSLLPWSEKSRRYVASKIARLQVVTFPENLENLDAYLSDKYSTFLESNGSMLHYWVTASKRLYGLNDSDYEFMQYRWRTYHLELVDYDYWTNQANRTNDHGRRVGLDIIDLTLKSWECATSFDGYLSDSVALQTAWNAFRQSVPVSAKDTGYLLNVGEHYFSDEQVFFVIYCLTICDKKTTYPCNALLKSFAPFGDAFRCRMGTPMHEHDRCGIISGMRDKLKNKSLKEPRL</sequence>
<feature type="compositionally biased region" description="Polar residues" evidence="2">
    <location>
        <begin position="20"/>
        <end position="32"/>
    </location>
</feature>
<dbReference type="PANTHER" id="PTHR11733">
    <property type="entry name" value="ZINC METALLOPROTEASE FAMILY M13 NEPRILYSIN-RELATED"/>
    <property type="match status" value="1"/>
</dbReference>
<dbReference type="EMBL" id="JABSTU010000008">
    <property type="protein sequence ID" value="KAH8023916.1"/>
    <property type="molecule type" value="Genomic_DNA"/>
</dbReference>
<dbReference type="GO" id="GO:0016485">
    <property type="term" value="P:protein processing"/>
    <property type="evidence" value="ECO:0007669"/>
    <property type="project" value="TreeGrafter"/>
</dbReference>
<dbReference type="InterPro" id="IPR042089">
    <property type="entry name" value="Peptidase_M13_dom_2"/>
</dbReference>
<accession>A0A9J6DPI1</accession>
<dbReference type="AlphaFoldDB" id="A0A9J6DPI1"/>
<dbReference type="PANTHER" id="PTHR11733:SF241">
    <property type="entry name" value="GH26575P-RELATED"/>
    <property type="match status" value="1"/>
</dbReference>
<dbReference type="Proteomes" id="UP000821866">
    <property type="component" value="Chromosome 6"/>
</dbReference>
<evidence type="ECO:0000259" key="4">
    <source>
        <dbReference type="Pfam" id="PF05649"/>
    </source>
</evidence>
<evidence type="ECO:0000256" key="1">
    <source>
        <dbReference type="ARBA" id="ARBA00007357"/>
    </source>
</evidence>
<reference evidence="5" key="1">
    <citation type="journal article" date="2020" name="Cell">
        <title>Large-Scale Comparative Analyses of Tick Genomes Elucidate Their Genetic Diversity and Vector Capacities.</title>
        <authorList>
            <consortium name="Tick Genome and Microbiome Consortium (TIGMIC)"/>
            <person name="Jia N."/>
            <person name="Wang J."/>
            <person name="Shi W."/>
            <person name="Du L."/>
            <person name="Sun Y."/>
            <person name="Zhan W."/>
            <person name="Jiang J.F."/>
            <person name="Wang Q."/>
            <person name="Zhang B."/>
            <person name="Ji P."/>
            <person name="Bell-Sakyi L."/>
            <person name="Cui X.M."/>
            <person name="Yuan T.T."/>
            <person name="Jiang B.G."/>
            <person name="Yang W.F."/>
            <person name="Lam T.T."/>
            <person name="Chang Q.C."/>
            <person name="Ding S.J."/>
            <person name="Wang X.J."/>
            <person name="Zhu J.G."/>
            <person name="Ruan X.D."/>
            <person name="Zhao L."/>
            <person name="Wei J.T."/>
            <person name="Ye R.Z."/>
            <person name="Que T.C."/>
            <person name="Du C.H."/>
            <person name="Zhou Y.H."/>
            <person name="Cheng J.X."/>
            <person name="Dai P.F."/>
            <person name="Guo W.B."/>
            <person name="Han X.H."/>
            <person name="Huang E.J."/>
            <person name="Li L.F."/>
            <person name="Wei W."/>
            <person name="Gao Y.C."/>
            <person name="Liu J.Z."/>
            <person name="Shao H.Z."/>
            <person name="Wang X."/>
            <person name="Wang C.C."/>
            <person name="Yang T.C."/>
            <person name="Huo Q.B."/>
            <person name="Li W."/>
            <person name="Chen H.Y."/>
            <person name="Chen S.E."/>
            <person name="Zhou L.G."/>
            <person name="Ni X.B."/>
            <person name="Tian J.H."/>
            <person name="Sheng Y."/>
            <person name="Liu T."/>
            <person name="Pan Y.S."/>
            <person name="Xia L.Y."/>
            <person name="Li J."/>
            <person name="Zhao F."/>
            <person name="Cao W.C."/>
        </authorList>
    </citation>
    <scope>NUCLEOTIDE SEQUENCE</scope>
    <source>
        <strain evidence="5">Rmic-2018</strain>
    </source>
</reference>
<keyword evidence="3" id="KW-1133">Transmembrane helix</keyword>
<feature type="compositionally biased region" description="Polar residues" evidence="2">
    <location>
        <begin position="1"/>
        <end position="13"/>
    </location>
</feature>
<name>A0A9J6DPI1_RHIMP</name>
<feature type="region of interest" description="Disordered" evidence="2">
    <location>
        <begin position="115"/>
        <end position="139"/>
    </location>
</feature>
<organism evidence="5 6">
    <name type="scientific">Rhipicephalus microplus</name>
    <name type="common">Cattle tick</name>
    <name type="synonym">Boophilus microplus</name>
    <dbReference type="NCBI Taxonomy" id="6941"/>
    <lineage>
        <taxon>Eukaryota</taxon>
        <taxon>Metazoa</taxon>
        <taxon>Ecdysozoa</taxon>
        <taxon>Arthropoda</taxon>
        <taxon>Chelicerata</taxon>
        <taxon>Arachnida</taxon>
        <taxon>Acari</taxon>
        <taxon>Parasitiformes</taxon>
        <taxon>Ixodida</taxon>
        <taxon>Ixodoidea</taxon>
        <taxon>Ixodidae</taxon>
        <taxon>Rhipicephalinae</taxon>
        <taxon>Rhipicephalus</taxon>
        <taxon>Boophilus</taxon>
    </lineage>
</organism>
<comment type="caution">
    <text evidence="5">The sequence shown here is derived from an EMBL/GenBank/DDBJ whole genome shotgun (WGS) entry which is preliminary data.</text>
</comment>
<gene>
    <name evidence="5" type="ORF">HPB51_019153</name>
</gene>
<dbReference type="GO" id="GO:0005886">
    <property type="term" value="C:plasma membrane"/>
    <property type="evidence" value="ECO:0007669"/>
    <property type="project" value="TreeGrafter"/>
</dbReference>
<evidence type="ECO:0000313" key="5">
    <source>
        <dbReference type="EMBL" id="KAH8023916.1"/>
    </source>
</evidence>
<keyword evidence="3" id="KW-0472">Membrane</keyword>
<evidence type="ECO:0000256" key="2">
    <source>
        <dbReference type="SAM" id="MobiDB-lite"/>
    </source>
</evidence>
<evidence type="ECO:0000313" key="6">
    <source>
        <dbReference type="Proteomes" id="UP000821866"/>
    </source>
</evidence>
<dbReference type="PROSITE" id="PS51885">
    <property type="entry name" value="NEPRILYSIN"/>
    <property type="match status" value="1"/>
</dbReference>
<dbReference type="Gene3D" id="1.10.1380.10">
    <property type="entry name" value="Neutral endopeptidase , domain2"/>
    <property type="match status" value="1"/>
</dbReference>
<reference evidence="5" key="2">
    <citation type="submission" date="2021-09" db="EMBL/GenBank/DDBJ databases">
        <authorList>
            <person name="Jia N."/>
            <person name="Wang J."/>
            <person name="Shi W."/>
            <person name="Du L."/>
            <person name="Sun Y."/>
            <person name="Zhan W."/>
            <person name="Jiang J."/>
            <person name="Wang Q."/>
            <person name="Zhang B."/>
            <person name="Ji P."/>
            <person name="Sakyi L.B."/>
            <person name="Cui X."/>
            <person name="Yuan T."/>
            <person name="Jiang B."/>
            <person name="Yang W."/>
            <person name="Lam T.T.-Y."/>
            <person name="Chang Q."/>
            <person name="Ding S."/>
            <person name="Wang X."/>
            <person name="Zhu J."/>
            <person name="Ruan X."/>
            <person name="Zhao L."/>
            <person name="Wei J."/>
            <person name="Que T."/>
            <person name="Du C."/>
            <person name="Cheng J."/>
            <person name="Dai P."/>
            <person name="Han X."/>
            <person name="Huang E."/>
            <person name="Gao Y."/>
            <person name="Liu J."/>
            <person name="Shao H."/>
            <person name="Ye R."/>
            <person name="Li L."/>
            <person name="Wei W."/>
            <person name="Wang X."/>
            <person name="Wang C."/>
            <person name="Huo Q."/>
            <person name="Li W."/>
            <person name="Guo W."/>
            <person name="Chen H."/>
            <person name="Chen S."/>
            <person name="Zhou L."/>
            <person name="Zhou L."/>
            <person name="Ni X."/>
            <person name="Tian J."/>
            <person name="Zhou Y."/>
            <person name="Sheng Y."/>
            <person name="Liu T."/>
            <person name="Pan Y."/>
            <person name="Xia L."/>
            <person name="Li J."/>
            <person name="Zhao F."/>
            <person name="Cao W."/>
        </authorList>
    </citation>
    <scope>NUCLEOTIDE SEQUENCE</scope>
    <source>
        <strain evidence="5">Rmic-2018</strain>
        <tissue evidence="5">Larvae</tissue>
    </source>
</reference>
<comment type="similarity">
    <text evidence="1">Belongs to the peptidase M13 family.</text>
</comment>